<dbReference type="GO" id="GO:0005524">
    <property type="term" value="F:ATP binding"/>
    <property type="evidence" value="ECO:0007669"/>
    <property type="project" value="UniProtKB-KW"/>
</dbReference>
<dbReference type="GO" id="GO:0009086">
    <property type="term" value="P:methionine biosynthetic process"/>
    <property type="evidence" value="ECO:0007669"/>
    <property type="project" value="UniProtKB-KW"/>
</dbReference>
<dbReference type="InterPro" id="IPR002575">
    <property type="entry name" value="Aminoglycoside_PTrfase"/>
</dbReference>
<dbReference type="GO" id="GO:0046522">
    <property type="term" value="F:S-methyl-5-thioribose kinase activity"/>
    <property type="evidence" value="ECO:0007669"/>
    <property type="project" value="UniProtKB-EC"/>
</dbReference>
<keyword evidence="8" id="KW-0028">Amino-acid biosynthesis</keyword>
<comment type="subunit">
    <text evidence="2">Homodimer.</text>
</comment>
<evidence type="ECO:0000313" key="11">
    <source>
        <dbReference type="Proteomes" id="UP000006755"/>
    </source>
</evidence>
<keyword evidence="6 10" id="KW-0418">Kinase</keyword>
<dbReference type="InterPro" id="IPR011009">
    <property type="entry name" value="Kinase-like_dom_sf"/>
</dbReference>
<keyword evidence="5" id="KW-0547">Nucleotide-binding</keyword>
<dbReference type="RefSeq" id="WP_008483380.1">
    <property type="nucleotide sequence ID" value="NZ_AMRI01000005.1"/>
</dbReference>
<evidence type="ECO:0000256" key="3">
    <source>
        <dbReference type="ARBA" id="ARBA00012128"/>
    </source>
</evidence>
<evidence type="ECO:0000256" key="7">
    <source>
        <dbReference type="ARBA" id="ARBA00022840"/>
    </source>
</evidence>
<dbReference type="EMBL" id="AMRI01000005">
    <property type="protein sequence ID" value="EKE76271.1"/>
    <property type="molecule type" value="Genomic_DNA"/>
</dbReference>
<dbReference type="Gene3D" id="3.30.200.20">
    <property type="entry name" value="Phosphorylase Kinase, domain 1"/>
    <property type="match status" value="1"/>
</dbReference>
<sequence>MSYQVFDSLAAIDFAKAKGFFPNEAQVSSHEIGDGNLNLVFQLSTPERSLIVKQALPYARCVGESWPLTLDRARIEAETLQAHAKVAPDLVVKVLDFDLEKYAMVQEDLSHLVLLRKRLIDVEKVDNLAEDLARYLADSLYAYSDFALAAQAKKALVQNFTNPELCQITEDLFFTDPFREHERNDIFPATRPLAEELWQDVMLLDAVAELKARFLSCPQSLLHGDVHSGSVFSGPGELKVIDAEFGFFGPIGFDVGSVIGNLLLAWCRHKTLGNNDYADWLEEESLSFWDLFESRFRTLLAGTQDPGLASEGYQSRFLAQVQRDALGYAGCELIRRTLGLAHVADITSLDDAQRSDAEKKALALGRSLILASQGSCDISLIRRLLKPSPVRFAA</sequence>
<reference evidence="10 11" key="1">
    <citation type="journal article" date="2012" name="J. Bacteriol.">
        <title>Genome Sequence of Gallaecimonas xiamenensis Type Strain 3-C-1.</title>
        <authorList>
            <person name="Lai Q."/>
            <person name="Wang L."/>
            <person name="Wang W."/>
            <person name="Shao Z."/>
        </authorList>
    </citation>
    <scope>NUCLEOTIDE SEQUENCE [LARGE SCALE GENOMIC DNA]</scope>
    <source>
        <strain evidence="10 11">3-C-1</strain>
    </source>
</reference>
<dbReference type="SUPFAM" id="SSF56112">
    <property type="entry name" value="Protein kinase-like (PK-like)"/>
    <property type="match status" value="1"/>
</dbReference>
<dbReference type="Pfam" id="PF01636">
    <property type="entry name" value="APH"/>
    <property type="match status" value="1"/>
</dbReference>
<keyword evidence="11" id="KW-1185">Reference proteome</keyword>
<comment type="caution">
    <text evidence="10">The sequence shown here is derived from an EMBL/GenBank/DDBJ whole genome shotgun (WGS) entry which is preliminary data.</text>
</comment>
<gene>
    <name evidence="10" type="primary">mtnK</name>
    <name evidence="10" type="ORF">B3C1_05165</name>
</gene>
<dbReference type="PANTHER" id="PTHR34273">
    <property type="entry name" value="METHYLTHIORIBOSE KINASE"/>
    <property type="match status" value="1"/>
</dbReference>
<proteinExistence type="inferred from homology"/>
<keyword evidence="8" id="KW-0486">Methionine biosynthesis</keyword>
<dbReference type="Proteomes" id="UP000006755">
    <property type="component" value="Unassembled WGS sequence"/>
</dbReference>
<evidence type="ECO:0000313" key="10">
    <source>
        <dbReference type="EMBL" id="EKE76271.1"/>
    </source>
</evidence>
<dbReference type="InterPro" id="IPR009212">
    <property type="entry name" value="Methylthioribose_kinase"/>
</dbReference>
<dbReference type="eggNOG" id="COG4857">
    <property type="taxonomic scope" value="Bacteria"/>
</dbReference>
<evidence type="ECO:0000256" key="8">
    <source>
        <dbReference type="ARBA" id="ARBA00023167"/>
    </source>
</evidence>
<feature type="domain" description="Aminoglycoside phosphotransferase" evidence="9">
    <location>
        <begin position="31"/>
        <end position="267"/>
    </location>
</feature>
<dbReference type="STRING" id="745411.B3C1_05165"/>
<dbReference type="PIRSF" id="PIRSF031134">
    <property type="entry name" value="MTRK"/>
    <property type="match status" value="1"/>
</dbReference>
<dbReference type="EC" id="2.7.1.100" evidence="3"/>
<dbReference type="PANTHER" id="PTHR34273:SF2">
    <property type="entry name" value="METHYLTHIORIBOSE KINASE"/>
    <property type="match status" value="1"/>
</dbReference>
<accession>K2J078</accession>
<name>K2J078_9GAMM</name>
<dbReference type="NCBIfam" id="TIGR01767">
    <property type="entry name" value="MTRK"/>
    <property type="match status" value="1"/>
</dbReference>
<organism evidence="10 11">
    <name type="scientific">Gallaecimonas xiamenensis 3-C-1</name>
    <dbReference type="NCBI Taxonomy" id="745411"/>
    <lineage>
        <taxon>Bacteria</taxon>
        <taxon>Pseudomonadati</taxon>
        <taxon>Pseudomonadota</taxon>
        <taxon>Gammaproteobacteria</taxon>
        <taxon>Enterobacterales</taxon>
        <taxon>Gallaecimonadaceae</taxon>
        <taxon>Gallaecimonas</taxon>
    </lineage>
</organism>
<keyword evidence="7" id="KW-0067">ATP-binding</keyword>
<protein>
    <recommendedName>
        <fullName evidence="3">S-methyl-5-thioribose kinase</fullName>
        <ecNumber evidence="3">2.7.1.100</ecNumber>
    </recommendedName>
</protein>
<evidence type="ECO:0000259" key="9">
    <source>
        <dbReference type="Pfam" id="PF01636"/>
    </source>
</evidence>
<evidence type="ECO:0000256" key="5">
    <source>
        <dbReference type="ARBA" id="ARBA00022741"/>
    </source>
</evidence>
<evidence type="ECO:0000256" key="4">
    <source>
        <dbReference type="ARBA" id="ARBA00022679"/>
    </source>
</evidence>
<dbReference type="OrthoDB" id="9777791at2"/>
<dbReference type="AlphaFoldDB" id="K2J078"/>
<comment type="similarity">
    <text evidence="1">Belongs to the methylthioribose kinase family.</text>
</comment>
<evidence type="ECO:0000256" key="2">
    <source>
        <dbReference type="ARBA" id="ARBA00011738"/>
    </source>
</evidence>
<dbReference type="Gene3D" id="3.90.1200.10">
    <property type="match status" value="1"/>
</dbReference>
<evidence type="ECO:0000256" key="1">
    <source>
        <dbReference type="ARBA" id="ARBA00010165"/>
    </source>
</evidence>
<evidence type="ECO:0000256" key="6">
    <source>
        <dbReference type="ARBA" id="ARBA00022777"/>
    </source>
</evidence>
<dbReference type="PATRIC" id="fig|745411.4.peg.1027"/>
<keyword evidence="4 10" id="KW-0808">Transferase</keyword>